<evidence type="ECO:0000313" key="2">
    <source>
        <dbReference type="EMBL" id="KAK1001789.1"/>
    </source>
</evidence>
<organism evidence="3 4">
    <name type="scientific">Friedmanniomyces endolithicus</name>
    <dbReference type="NCBI Taxonomy" id="329885"/>
    <lineage>
        <taxon>Eukaryota</taxon>
        <taxon>Fungi</taxon>
        <taxon>Dikarya</taxon>
        <taxon>Ascomycota</taxon>
        <taxon>Pezizomycotina</taxon>
        <taxon>Dothideomycetes</taxon>
        <taxon>Dothideomycetidae</taxon>
        <taxon>Mycosphaerellales</taxon>
        <taxon>Teratosphaeriaceae</taxon>
        <taxon>Friedmanniomyces</taxon>
    </lineage>
</organism>
<dbReference type="Proteomes" id="UP001175353">
    <property type="component" value="Unassembled WGS sequence"/>
</dbReference>
<comment type="caution">
    <text evidence="3">The sequence shown here is derived from an EMBL/GenBank/DDBJ whole genome shotgun (WGS) entry which is preliminary data.</text>
</comment>
<dbReference type="OrthoDB" id="3141857at2759"/>
<dbReference type="EMBL" id="JAUJLE010000033">
    <property type="protein sequence ID" value="KAK1001789.1"/>
    <property type="molecule type" value="Genomic_DNA"/>
</dbReference>
<feature type="compositionally biased region" description="Basic and acidic residues" evidence="1">
    <location>
        <begin position="87"/>
        <end position="121"/>
    </location>
</feature>
<reference evidence="3 4" key="1">
    <citation type="submission" date="2017-03" db="EMBL/GenBank/DDBJ databases">
        <title>Genomes of endolithic fungi from Antarctica.</title>
        <authorList>
            <person name="Coleine C."/>
            <person name="Masonjones S."/>
            <person name="Stajich J.E."/>
        </authorList>
    </citation>
    <scope>NUCLEOTIDE SEQUENCE [LARGE SCALE GENOMIC DNA]</scope>
    <source>
        <strain evidence="3 4">CCFEE 5311</strain>
    </source>
</reference>
<dbReference type="InterPro" id="IPR039965">
    <property type="entry name" value="C3H7.08c"/>
</dbReference>
<feature type="region of interest" description="Disordered" evidence="1">
    <location>
        <begin position="79"/>
        <end position="125"/>
    </location>
</feature>
<dbReference type="PANTHER" id="PTHR40466:SF1">
    <property type="entry name" value="FUNGAL PROTEIN"/>
    <property type="match status" value="1"/>
</dbReference>
<dbReference type="PANTHER" id="PTHR40466">
    <property type="entry name" value="EXPRESSED PROTEIN"/>
    <property type="match status" value="1"/>
</dbReference>
<evidence type="ECO:0000313" key="3">
    <source>
        <dbReference type="EMBL" id="TKA44568.1"/>
    </source>
</evidence>
<dbReference type="EMBL" id="NAJP01000014">
    <property type="protein sequence ID" value="TKA44568.1"/>
    <property type="molecule type" value="Genomic_DNA"/>
</dbReference>
<dbReference type="AlphaFoldDB" id="A0A4U0V6Z8"/>
<gene>
    <name evidence="3" type="ORF">B0A54_04518</name>
    <name evidence="2" type="ORF">LTR91_005265</name>
</gene>
<proteinExistence type="predicted"/>
<evidence type="ECO:0000256" key="1">
    <source>
        <dbReference type="SAM" id="MobiDB-lite"/>
    </source>
</evidence>
<reference evidence="2" key="2">
    <citation type="submission" date="2023-06" db="EMBL/GenBank/DDBJ databases">
        <title>Black Yeasts Isolated from many extreme environments.</title>
        <authorList>
            <person name="Coleine C."/>
            <person name="Stajich J.E."/>
            <person name="Selbmann L."/>
        </authorList>
    </citation>
    <scope>NUCLEOTIDE SEQUENCE</scope>
    <source>
        <strain evidence="2">CCFEE 5200</strain>
    </source>
</reference>
<dbReference type="Proteomes" id="UP000310066">
    <property type="component" value="Unassembled WGS sequence"/>
</dbReference>
<accession>A0A4U0V6Z8</accession>
<name>A0A4U0V6Z8_9PEZI</name>
<keyword evidence="5" id="KW-1185">Reference proteome</keyword>
<sequence length="151" mass="16668">MSAFLRSRALQSARTRAPLCVTRRAATTISLPSSNASSNDTSRDSVDLKKVAKRDPELYILLAIMTGAFSLAGWHFSRNPTSSSSEARVHQAVDSEPWKTGKDAKYQYHPHGDPSKGKKDAPSALNEVIIPNVNLPKSLHEKYNKWGKEGY</sequence>
<evidence type="ECO:0000313" key="4">
    <source>
        <dbReference type="Proteomes" id="UP000310066"/>
    </source>
</evidence>
<protein>
    <submittedName>
        <fullName evidence="3">Uncharacterized protein</fullName>
    </submittedName>
</protein>
<evidence type="ECO:0000313" key="5">
    <source>
        <dbReference type="Proteomes" id="UP001175353"/>
    </source>
</evidence>